<protein>
    <submittedName>
        <fullName evidence="1">Uncharacterized protein</fullName>
    </submittedName>
</protein>
<dbReference type="EMBL" id="JAHRIN010001440">
    <property type="protein sequence ID" value="MEQ2191908.1"/>
    <property type="molecule type" value="Genomic_DNA"/>
</dbReference>
<sequence>PDVATLTTPEGLTADVREHGAYPSLSPLHRTTAVGSGIHQQRSRRQVHYTAHLSPLRAITEATSSLRRYFPWFERTYYSSTSRVCSCSPERAEEREVLIV</sequence>
<evidence type="ECO:0000313" key="2">
    <source>
        <dbReference type="Proteomes" id="UP001434883"/>
    </source>
</evidence>
<keyword evidence="2" id="KW-1185">Reference proteome</keyword>
<accession>A0ABV0Q8V0</accession>
<feature type="non-terminal residue" evidence="1">
    <location>
        <position position="1"/>
    </location>
</feature>
<evidence type="ECO:0000313" key="1">
    <source>
        <dbReference type="EMBL" id="MEQ2191908.1"/>
    </source>
</evidence>
<proteinExistence type="predicted"/>
<reference evidence="1 2" key="1">
    <citation type="submission" date="2021-06" db="EMBL/GenBank/DDBJ databases">
        <authorList>
            <person name="Palmer J.M."/>
        </authorList>
    </citation>
    <scope>NUCLEOTIDE SEQUENCE [LARGE SCALE GENOMIC DNA]</scope>
    <source>
        <strain evidence="1 2">XC_2019</strain>
        <tissue evidence="1">Muscle</tissue>
    </source>
</reference>
<name>A0ABV0Q8V0_9TELE</name>
<gene>
    <name evidence="1" type="ORF">XENOCAPTIV_004225</name>
</gene>
<comment type="caution">
    <text evidence="1">The sequence shown here is derived from an EMBL/GenBank/DDBJ whole genome shotgun (WGS) entry which is preliminary data.</text>
</comment>
<dbReference type="Proteomes" id="UP001434883">
    <property type="component" value="Unassembled WGS sequence"/>
</dbReference>
<organism evidence="1 2">
    <name type="scientific">Xenoophorus captivus</name>
    <dbReference type="NCBI Taxonomy" id="1517983"/>
    <lineage>
        <taxon>Eukaryota</taxon>
        <taxon>Metazoa</taxon>
        <taxon>Chordata</taxon>
        <taxon>Craniata</taxon>
        <taxon>Vertebrata</taxon>
        <taxon>Euteleostomi</taxon>
        <taxon>Actinopterygii</taxon>
        <taxon>Neopterygii</taxon>
        <taxon>Teleostei</taxon>
        <taxon>Neoteleostei</taxon>
        <taxon>Acanthomorphata</taxon>
        <taxon>Ovalentaria</taxon>
        <taxon>Atherinomorphae</taxon>
        <taxon>Cyprinodontiformes</taxon>
        <taxon>Goodeidae</taxon>
        <taxon>Xenoophorus</taxon>
    </lineage>
</organism>